<evidence type="ECO:0000256" key="6">
    <source>
        <dbReference type="RuleBase" id="RU003942"/>
    </source>
</evidence>
<dbReference type="EMBL" id="DQBS01000022">
    <property type="protein sequence ID" value="HCO69146.1"/>
    <property type="molecule type" value="Genomic_DNA"/>
</dbReference>
<feature type="transmembrane region" description="Helical" evidence="7">
    <location>
        <begin position="76"/>
        <end position="96"/>
    </location>
</feature>
<feature type="transmembrane region" description="Helical" evidence="7">
    <location>
        <begin position="6"/>
        <end position="23"/>
    </location>
</feature>
<keyword evidence="2" id="KW-1003">Cell membrane</keyword>
<dbReference type="SUPFAM" id="SSF103481">
    <property type="entry name" value="Multidrug resistance efflux transporter EmrE"/>
    <property type="match status" value="1"/>
</dbReference>
<reference evidence="8 9" key="1">
    <citation type="journal article" date="2018" name="Nat. Biotechnol.">
        <title>A standardized bacterial taxonomy based on genome phylogeny substantially revises the tree of life.</title>
        <authorList>
            <person name="Parks D.H."/>
            <person name="Chuvochina M."/>
            <person name="Waite D.W."/>
            <person name="Rinke C."/>
            <person name="Skarshewski A."/>
            <person name="Chaumeil P.A."/>
            <person name="Hugenholtz P."/>
        </authorList>
    </citation>
    <scope>NUCLEOTIDE SEQUENCE [LARGE SCALE GENOMIC DNA]</scope>
    <source>
        <strain evidence="8">UBA9905</strain>
    </source>
</reference>
<evidence type="ECO:0000256" key="5">
    <source>
        <dbReference type="ARBA" id="ARBA00023136"/>
    </source>
</evidence>
<dbReference type="InterPro" id="IPR000390">
    <property type="entry name" value="Small_drug/metabolite_transptr"/>
</dbReference>
<feature type="transmembrane region" description="Helical" evidence="7">
    <location>
        <begin position="35"/>
        <end position="64"/>
    </location>
</feature>
<dbReference type="Proteomes" id="UP000264215">
    <property type="component" value="Unassembled WGS sequence"/>
</dbReference>
<evidence type="ECO:0000313" key="9">
    <source>
        <dbReference type="Proteomes" id="UP000264215"/>
    </source>
</evidence>
<dbReference type="PANTHER" id="PTHR30561:SF9">
    <property type="entry name" value="4-AMINO-4-DEOXY-L-ARABINOSE-PHOSPHOUNDECAPRENOL FLIPPASE SUBUNIT ARNF-RELATED"/>
    <property type="match status" value="1"/>
</dbReference>
<comment type="caution">
    <text evidence="8">The sequence shown here is derived from an EMBL/GenBank/DDBJ whole genome shotgun (WGS) entry which is preliminary data.</text>
</comment>
<evidence type="ECO:0000256" key="4">
    <source>
        <dbReference type="ARBA" id="ARBA00022989"/>
    </source>
</evidence>
<dbReference type="PANTHER" id="PTHR30561">
    <property type="entry name" value="SMR FAMILY PROTON-DEPENDENT DRUG EFFLUX TRANSPORTER SUGE"/>
    <property type="match status" value="1"/>
</dbReference>
<dbReference type="GO" id="GO:0005886">
    <property type="term" value="C:plasma membrane"/>
    <property type="evidence" value="ECO:0007669"/>
    <property type="project" value="UniProtKB-SubCell"/>
</dbReference>
<evidence type="ECO:0000256" key="3">
    <source>
        <dbReference type="ARBA" id="ARBA00022692"/>
    </source>
</evidence>
<gene>
    <name evidence="8" type="ORF">DIT26_00925</name>
</gene>
<evidence type="ECO:0000256" key="7">
    <source>
        <dbReference type="SAM" id="Phobius"/>
    </source>
</evidence>
<dbReference type="AlphaFoldDB" id="A0A3D3TJC9"/>
<feature type="transmembrane region" description="Helical" evidence="7">
    <location>
        <begin position="103"/>
        <end position="122"/>
    </location>
</feature>
<dbReference type="GO" id="GO:0022857">
    <property type="term" value="F:transmembrane transporter activity"/>
    <property type="evidence" value="ECO:0007669"/>
    <property type="project" value="InterPro"/>
</dbReference>
<keyword evidence="5 7" id="KW-0472">Membrane</keyword>
<evidence type="ECO:0000256" key="1">
    <source>
        <dbReference type="ARBA" id="ARBA00004651"/>
    </source>
</evidence>
<sequence>MNITEGIVLLVAIVFNAVANILLKHGMQNAPDIKSVGLLGMLINSITNISVWLGLFSFGVAFIFYSVVLTRMKLGVAYPIMTSAGFAIVTVVAVFLFDERLSVMKIAGIAVIALGIWLVAMAK</sequence>
<dbReference type="InterPro" id="IPR037185">
    <property type="entry name" value="EmrE-like"/>
</dbReference>
<organism evidence="8 9">
    <name type="scientific">Mesotoga infera</name>
    <dbReference type="NCBI Taxonomy" id="1236046"/>
    <lineage>
        <taxon>Bacteria</taxon>
        <taxon>Thermotogati</taxon>
        <taxon>Thermotogota</taxon>
        <taxon>Thermotogae</taxon>
        <taxon>Kosmotogales</taxon>
        <taxon>Kosmotogaceae</taxon>
        <taxon>Mesotoga</taxon>
    </lineage>
</organism>
<accession>A0A3D3TJC9</accession>
<evidence type="ECO:0000313" key="8">
    <source>
        <dbReference type="EMBL" id="HCO69146.1"/>
    </source>
</evidence>
<dbReference type="InterPro" id="IPR045324">
    <property type="entry name" value="Small_multidrug_res"/>
</dbReference>
<protein>
    <submittedName>
        <fullName evidence="8">Small multidrug resistance protein</fullName>
    </submittedName>
</protein>
<name>A0A3D3TJC9_9BACT</name>
<proteinExistence type="inferred from homology"/>
<dbReference type="Pfam" id="PF00893">
    <property type="entry name" value="Multi_Drug_Res"/>
    <property type="match status" value="1"/>
</dbReference>
<dbReference type="Gene3D" id="1.10.3730.20">
    <property type="match status" value="1"/>
</dbReference>
<keyword evidence="3 6" id="KW-0812">Transmembrane</keyword>
<evidence type="ECO:0000256" key="2">
    <source>
        <dbReference type="ARBA" id="ARBA00022475"/>
    </source>
</evidence>
<keyword evidence="4 7" id="KW-1133">Transmembrane helix</keyword>
<comment type="subcellular location">
    <subcellularLocation>
        <location evidence="1 6">Cell membrane</location>
        <topology evidence="1 6">Multi-pass membrane protein</topology>
    </subcellularLocation>
</comment>
<comment type="similarity">
    <text evidence="6">Belongs to the drug/metabolite transporter (DMT) superfamily. Small multidrug resistance (SMR) (TC 2.A.7.1) family.</text>
</comment>